<keyword evidence="7" id="KW-1185">Reference proteome</keyword>
<reference evidence="7" key="1">
    <citation type="journal article" date="2019" name="Int. J. Syst. Evol. Microbiol.">
        <title>The Global Catalogue of Microorganisms (GCM) 10K type strain sequencing project: providing services to taxonomists for standard genome sequencing and annotation.</title>
        <authorList>
            <consortium name="The Broad Institute Genomics Platform"/>
            <consortium name="The Broad Institute Genome Sequencing Center for Infectious Disease"/>
            <person name="Wu L."/>
            <person name="Ma J."/>
        </authorList>
    </citation>
    <scope>NUCLEOTIDE SEQUENCE [LARGE SCALE GENOMIC DNA]</scope>
    <source>
        <strain evidence="7">CCUG 63287</strain>
    </source>
</reference>
<dbReference type="Pfam" id="PF13242">
    <property type="entry name" value="Hydrolase_like"/>
    <property type="match status" value="1"/>
</dbReference>
<keyword evidence="3" id="KW-0479">Metal-binding</keyword>
<comment type="cofactor">
    <cofactor evidence="1">
        <name>Mg(2+)</name>
        <dbReference type="ChEBI" id="CHEBI:18420"/>
    </cofactor>
</comment>
<keyword evidence="5" id="KW-0460">Magnesium</keyword>
<evidence type="ECO:0000313" key="7">
    <source>
        <dbReference type="Proteomes" id="UP001595987"/>
    </source>
</evidence>
<accession>A0ABV9JE37</accession>
<evidence type="ECO:0000256" key="5">
    <source>
        <dbReference type="ARBA" id="ARBA00022842"/>
    </source>
</evidence>
<evidence type="ECO:0000256" key="2">
    <source>
        <dbReference type="ARBA" id="ARBA00006696"/>
    </source>
</evidence>
<dbReference type="InterPro" id="IPR006357">
    <property type="entry name" value="HAD-SF_hydro_IIA"/>
</dbReference>
<dbReference type="NCBIfam" id="TIGR01457">
    <property type="entry name" value="HAD-SF-IIA-hyp2"/>
    <property type="match status" value="1"/>
</dbReference>
<dbReference type="InterPro" id="IPR036412">
    <property type="entry name" value="HAD-like_sf"/>
</dbReference>
<dbReference type="Gene3D" id="3.40.50.1000">
    <property type="entry name" value="HAD superfamily/HAD-like"/>
    <property type="match status" value="2"/>
</dbReference>
<sequence>MKKYKGYLIDLDGTIYMGNHRIPAGERFIKRLQDAKIPYLFLTNNTTKTPRVVQKRLRTMFNIETPIETIYTASLATVNYMDDLGLEKTVYVIGEDGLKEAIYEAGYKKDRENPAYVVVALDSDLTYEMLALATFAIQKGAVFIGTNPDLNLPSERGLLPGAGSIIKLLEAATRVKATYIGKPEAIIAEKAVEKIALAKEELLMVGDNYLTDIRTGINNNIDSLLVTSGFTKAEEVPNLPVAPTHVVASLDDWEI</sequence>
<dbReference type="SFLD" id="SFLDG01139">
    <property type="entry name" value="C2.A:_Pyridoxal_Phosphate_Phos"/>
    <property type="match status" value="1"/>
</dbReference>
<name>A0ABV9JE37_9LACT</name>
<dbReference type="PANTHER" id="PTHR19288">
    <property type="entry name" value="4-NITROPHENYLPHOSPHATASE-RELATED"/>
    <property type="match status" value="1"/>
</dbReference>
<comment type="similarity">
    <text evidence="2">Belongs to the HAD-like hydrolase superfamily. NagD family.</text>
</comment>
<dbReference type="PANTHER" id="PTHR19288:SF46">
    <property type="entry name" value="HALOACID DEHALOGENASE-LIKE HYDROLASE DOMAIN-CONTAINING PROTEIN 2"/>
    <property type="match status" value="1"/>
</dbReference>
<evidence type="ECO:0000256" key="4">
    <source>
        <dbReference type="ARBA" id="ARBA00022801"/>
    </source>
</evidence>
<dbReference type="CDD" id="cd07530">
    <property type="entry name" value="HAD_Pase_UmpH-like"/>
    <property type="match status" value="1"/>
</dbReference>
<dbReference type="InterPro" id="IPR023214">
    <property type="entry name" value="HAD_sf"/>
</dbReference>
<dbReference type="EMBL" id="JBHSGD010000005">
    <property type="protein sequence ID" value="MFC4652561.1"/>
    <property type="molecule type" value="Genomic_DNA"/>
</dbReference>
<evidence type="ECO:0000313" key="6">
    <source>
        <dbReference type="EMBL" id="MFC4652561.1"/>
    </source>
</evidence>
<dbReference type="Proteomes" id="UP001595987">
    <property type="component" value="Unassembled WGS sequence"/>
</dbReference>
<keyword evidence="4 6" id="KW-0378">Hydrolase</keyword>
<proteinExistence type="inferred from homology"/>
<dbReference type="InterPro" id="IPR006354">
    <property type="entry name" value="HAD-SF_hydro_IIA_hyp1"/>
</dbReference>
<dbReference type="GO" id="GO:0016787">
    <property type="term" value="F:hydrolase activity"/>
    <property type="evidence" value="ECO:0007669"/>
    <property type="project" value="UniProtKB-KW"/>
</dbReference>
<dbReference type="SUPFAM" id="SSF56784">
    <property type="entry name" value="HAD-like"/>
    <property type="match status" value="1"/>
</dbReference>
<gene>
    <name evidence="6" type="ORF">ACFO26_06530</name>
</gene>
<comment type="caution">
    <text evidence="6">The sequence shown here is derived from an EMBL/GenBank/DDBJ whole genome shotgun (WGS) entry which is preliminary data.</text>
</comment>
<protein>
    <submittedName>
        <fullName evidence="6">TIGR01457 family HAD-type hydrolase</fullName>
    </submittedName>
</protein>
<organism evidence="6 7">
    <name type="scientific">Lactococcus nasutitermitis</name>
    <dbReference type="NCBI Taxonomy" id="1652957"/>
    <lineage>
        <taxon>Bacteria</taxon>
        <taxon>Bacillati</taxon>
        <taxon>Bacillota</taxon>
        <taxon>Bacilli</taxon>
        <taxon>Lactobacillales</taxon>
        <taxon>Streptococcaceae</taxon>
        <taxon>Lactococcus</taxon>
    </lineage>
</organism>
<evidence type="ECO:0000256" key="3">
    <source>
        <dbReference type="ARBA" id="ARBA00022723"/>
    </source>
</evidence>
<dbReference type="SFLD" id="SFLDS00003">
    <property type="entry name" value="Haloacid_Dehalogenase"/>
    <property type="match status" value="1"/>
</dbReference>
<dbReference type="RefSeq" id="WP_213536014.1">
    <property type="nucleotide sequence ID" value="NZ_BOVQ01000005.1"/>
</dbReference>
<evidence type="ECO:0000256" key="1">
    <source>
        <dbReference type="ARBA" id="ARBA00001946"/>
    </source>
</evidence>
<dbReference type="NCBIfam" id="TIGR01460">
    <property type="entry name" value="HAD-SF-IIA"/>
    <property type="match status" value="1"/>
</dbReference>
<dbReference type="Pfam" id="PF13344">
    <property type="entry name" value="Hydrolase_6"/>
    <property type="match status" value="1"/>
</dbReference>